<evidence type="ECO:0000313" key="2">
    <source>
        <dbReference type="Proteomes" id="UP000308600"/>
    </source>
</evidence>
<sequence length="107" mass="12088">MQGRLGIVRHLVLSCHTPFKAPIQWTQVHVEFDSNFSPHKDKNRCTCPAGSSETRGIRYNSRGSSLAPLSDSLVRRSPHAHSTLRSFVPRFGIKIAIRQDNHSWIVV</sequence>
<accession>A0ACD3A3Y6</accession>
<name>A0ACD3A3Y6_9AGAR</name>
<reference evidence="1 2" key="1">
    <citation type="journal article" date="2019" name="Nat. Ecol. Evol.">
        <title>Megaphylogeny resolves global patterns of mushroom evolution.</title>
        <authorList>
            <person name="Varga T."/>
            <person name="Krizsan K."/>
            <person name="Foldi C."/>
            <person name="Dima B."/>
            <person name="Sanchez-Garcia M."/>
            <person name="Sanchez-Ramirez S."/>
            <person name="Szollosi G.J."/>
            <person name="Szarkandi J.G."/>
            <person name="Papp V."/>
            <person name="Albert L."/>
            <person name="Andreopoulos W."/>
            <person name="Angelini C."/>
            <person name="Antonin V."/>
            <person name="Barry K.W."/>
            <person name="Bougher N.L."/>
            <person name="Buchanan P."/>
            <person name="Buyck B."/>
            <person name="Bense V."/>
            <person name="Catcheside P."/>
            <person name="Chovatia M."/>
            <person name="Cooper J."/>
            <person name="Damon W."/>
            <person name="Desjardin D."/>
            <person name="Finy P."/>
            <person name="Geml J."/>
            <person name="Haridas S."/>
            <person name="Hughes K."/>
            <person name="Justo A."/>
            <person name="Karasinski D."/>
            <person name="Kautmanova I."/>
            <person name="Kiss B."/>
            <person name="Kocsube S."/>
            <person name="Kotiranta H."/>
            <person name="LaButti K.M."/>
            <person name="Lechner B.E."/>
            <person name="Liimatainen K."/>
            <person name="Lipzen A."/>
            <person name="Lukacs Z."/>
            <person name="Mihaltcheva S."/>
            <person name="Morgado L.N."/>
            <person name="Niskanen T."/>
            <person name="Noordeloos M.E."/>
            <person name="Ohm R.A."/>
            <person name="Ortiz-Santana B."/>
            <person name="Ovrebo C."/>
            <person name="Racz N."/>
            <person name="Riley R."/>
            <person name="Savchenko A."/>
            <person name="Shiryaev A."/>
            <person name="Soop K."/>
            <person name="Spirin V."/>
            <person name="Szebenyi C."/>
            <person name="Tomsovsky M."/>
            <person name="Tulloss R.E."/>
            <person name="Uehling J."/>
            <person name="Grigoriev I.V."/>
            <person name="Vagvolgyi C."/>
            <person name="Papp T."/>
            <person name="Martin F.M."/>
            <person name="Miettinen O."/>
            <person name="Hibbett D.S."/>
            <person name="Nagy L.G."/>
        </authorList>
    </citation>
    <scope>NUCLEOTIDE SEQUENCE [LARGE SCALE GENOMIC DNA]</scope>
    <source>
        <strain evidence="1 2">NL-1719</strain>
    </source>
</reference>
<protein>
    <submittedName>
        <fullName evidence="1">Uncharacterized protein</fullName>
    </submittedName>
</protein>
<evidence type="ECO:0000313" key="1">
    <source>
        <dbReference type="EMBL" id="TFK60110.1"/>
    </source>
</evidence>
<organism evidence="1 2">
    <name type="scientific">Pluteus cervinus</name>
    <dbReference type="NCBI Taxonomy" id="181527"/>
    <lineage>
        <taxon>Eukaryota</taxon>
        <taxon>Fungi</taxon>
        <taxon>Dikarya</taxon>
        <taxon>Basidiomycota</taxon>
        <taxon>Agaricomycotina</taxon>
        <taxon>Agaricomycetes</taxon>
        <taxon>Agaricomycetidae</taxon>
        <taxon>Agaricales</taxon>
        <taxon>Pluteineae</taxon>
        <taxon>Pluteaceae</taxon>
        <taxon>Pluteus</taxon>
    </lineage>
</organism>
<gene>
    <name evidence="1" type="ORF">BDN72DRAFT_550054</name>
</gene>
<dbReference type="EMBL" id="ML208829">
    <property type="protein sequence ID" value="TFK60110.1"/>
    <property type="molecule type" value="Genomic_DNA"/>
</dbReference>
<proteinExistence type="predicted"/>
<dbReference type="Proteomes" id="UP000308600">
    <property type="component" value="Unassembled WGS sequence"/>
</dbReference>
<keyword evidence="2" id="KW-1185">Reference proteome</keyword>